<dbReference type="EMBL" id="CP002480">
    <property type="protein sequence ID" value="ADW67495.1"/>
    <property type="molecule type" value="Genomic_DNA"/>
</dbReference>
<reference evidence="5" key="1">
    <citation type="submission" date="2011-01" db="EMBL/GenBank/DDBJ databases">
        <title>Complete sequence of chromosome of Acidobacterium sp. MP5ACTX9.</title>
        <authorList>
            <consortium name="US DOE Joint Genome Institute"/>
            <person name="Lucas S."/>
            <person name="Copeland A."/>
            <person name="Lapidus A."/>
            <person name="Cheng J.-F."/>
            <person name="Goodwin L."/>
            <person name="Pitluck S."/>
            <person name="Teshima H."/>
            <person name="Detter J.C."/>
            <person name="Han C."/>
            <person name="Tapia R."/>
            <person name="Land M."/>
            <person name="Hauser L."/>
            <person name="Kyrpides N."/>
            <person name="Ivanova N."/>
            <person name="Ovchinnikova G."/>
            <person name="Pagani I."/>
            <person name="Rawat S.R."/>
            <person name="Mannisto M."/>
            <person name="Haggblom M.M."/>
            <person name="Woyke T."/>
        </authorList>
    </citation>
    <scope>NUCLEOTIDE SEQUENCE [LARGE SCALE GENOMIC DNA]</scope>
    <source>
        <strain evidence="5">MP5ACTX9</strain>
    </source>
</reference>
<proteinExistence type="predicted"/>
<organism evidence="5">
    <name type="scientific">Granulicella tundricola (strain ATCC BAA-1859 / DSM 23138 / MP5ACTX9)</name>
    <dbReference type="NCBI Taxonomy" id="1198114"/>
    <lineage>
        <taxon>Bacteria</taxon>
        <taxon>Pseudomonadati</taxon>
        <taxon>Acidobacteriota</taxon>
        <taxon>Terriglobia</taxon>
        <taxon>Terriglobales</taxon>
        <taxon>Acidobacteriaceae</taxon>
        <taxon>Granulicella</taxon>
    </lineage>
</organism>
<accession>E8WXG2</accession>
<dbReference type="CDD" id="cd00063">
    <property type="entry name" value="FN3"/>
    <property type="match status" value="1"/>
</dbReference>
<feature type="domain" description="Fibronectin type-III" evidence="3">
    <location>
        <begin position="290"/>
        <end position="388"/>
    </location>
</feature>
<feature type="region of interest" description="Disordered" evidence="1">
    <location>
        <begin position="369"/>
        <end position="389"/>
    </location>
</feature>
<dbReference type="STRING" id="1198114.AciX9_0423"/>
<dbReference type="InterPro" id="IPR013783">
    <property type="entry name" value="Ig-like_fold"/>
</dbReference>
<gene>
    <name evidence="4" type="ordered locus">AciX9_0423</name>
</gene>
<feature type="signal peptide" evidence="2">
    <location>
        <begin position="1"/>
        <end position="18"/>
    </location>
</feature>
<name>E8WXG2_GRATM</name>
<feature type="compositionally biased region" description="Polar residues" evidence="1">
    <location>
        <begin position="369"/>
        <end position="382"/>
    </location>
</feature>
<evidence type="ECO:0000256" key="2">
    <source>
        <dbReference type="SAM" id="SignalP"/>
    </source>
</evidence>
<dbReference type="eggNOG" id="COG4733">
    <property type="taxonomic scope" value="Bacteria"/>
</dbReference>
<sequence length="389" mass="41198">MSRSHSKLPILLAANALALLTLGCASPGPPQPPSLQLPAPATGLAAQRSGDHVILTWNTPTTTTDKQTIRKPITAVICREVVAHPRPGPAIPRPASTPAPCTPVERLPVAPGEYRHVQTLPPALLVDPPQLLIYRIQLQNPQGRFAPPPPQVYAASGSAPPPTGSIHVRPGRDGAVIEWTPLPTTTSMQLHRTLIADVKGPITPPATKKPKTRSPLGGGPAPSTPPNQATLRSPDSPTDPGGLLDPTVKPLDTYTYTAQRIRTVTLGRHTLDLFGEPSAPVTLTNRDTFPPHAPTGLASVAGGGFNSPPSIDLSWEPNTEHDLLGYNLYRAETPAGPFRKLNATPLPGPSYRDLAVEPGHPYLYRVTSIDETGNESSPSATIKDTLPAR</sequence>
<dbReference type="RefSeq" id="WP_013578823.1">
    <property type="nucleotide sequence ID" value="NC_015064.1"/>
</dbReference>
<dbReference type="OrthoDB" id="116812at2"/>
<dbReference type="Proteomes" id="UP000000343">
    <property type="component" value="Chromosome"/>
</dbReference>
<dbReference type="SUPFAM" id="SSF49265">
    <property type="entry name" value="Fibronectin type III"/>
    <property type="match status" value="1"/>
</dbReference>
<dbReference type="PROSITE" id="PS51257">
    <property type="entry name" value="PROKAR_LIPOPROTEIN"/>
    <property type="match status" value="1"/>
</dbReference>
<keyword evidence="5" id="KW-1185">Reference proteome</keyword>
<dbReference type="InterPro" id="IPR036116">
    <property type="entry name" value="FN3_sf"/>
</dbReference>
<dbReference type="HOGENOM" id="CLU_709331_0_0_0"/>
<feature type="region of interest" description="Disordered" evidence="1">
    <location>
        <begin position="197"/>
        <end position="249"/>
    </location>
</feature>
<feature type="chain" id="PRO_5003233467" evidence="2">
    <location>
        <begin position="19"/>
        <end position="389"/>
    </location>
</feature>
<feature type="region of interest" description="Disordered" evidence="1">
    <location>
        <begin position="145"/>
        <end position="170"/>
    </location>
</feature>
<evidence type="ECO:0000256" key="1">
    <source>
        <dbReference type="SAM" id="MobiDB-lite"/>
    </source>
</evidence>
<dbReference type="AlphaFoldDB" id="E8WXG2"/>
<evidence type="ECO:0000259" key="3">
    <source>
        <dbReference type="PROSITE" id="PS50853"/>
    </source>
</evidence>
<keyword evidence="2" id="KW-0732">Signal</keyword>
<evidence type="ECO:0000313" key="4">
    <source>
        <dbReference type="EMBL" id="ADW67495.1"/>
    </source>
</evidence>
<dbReference type="PROSITE" id="PS50853">
    <property type="entry name" value="FN3"/>
    <property type="match status" value="1"/>
</dbReference>
<dbReference type="PaxDb" id="1198114-AciX9_0423"/>
<dbReference type="KEGG" id="acm:AciX9_0423"/>
<dbReference type="InterPro" id="IPR003961">
    <property type="entry name" value="FN3_dom"/>
</dbReference>
<feature type="compositionally biased region" description="Polar residues" evidence="1">
    <location>
        <begin position="226"/>
        <end position="236"/>
    </location>
</feature>
<dbReference type="Gene3D" id="2.60.40.10">
    <property type="entry name" value="Immunoglobulins"/>
    <property type="match status" value="1"/>
</dbReference>
<evidence type="ECO:0000313" key="5">
    <source>
        <dbReference type="Proteomes" id="UP000000343"/>
    </source>
</evidence>
<protein>
    <submittedName>
        <fullName evidence="4">Fibronectin type III domain protein</fullName>
    </submittedName>
</protein>